<dbReference type="GO" id="GO:0006826">
    <property type="term" value="P:iron ion transport"/>
    <property type="evidence" value="ECO:0007669"/>
    <property type="project" value="UniProtKB-KW"/>
</dbReference>
<dbReference type="InterPro" id="IPR011662">
    <property type="entry name" value="Secretin/TonB_short_N"/>
</dbReference>
<gene>
    <name evidence="13" type="ORF">GVT53_13160</name>
</gene>
<comment type="similarity">
    <text evidence="10 11">Belongs to the TonB-dependent receptor family.</text>
</comment>
<keyword evidence="13" id="KW-0675">Receptor</keyword>
<accession>A0A6G7J4W9</accession>
<dbReference type="Gene3D" id="2.60.40.1120">
    <property type="entry name" value="Carboxypeptidase-like, regulatory domain"/>
    <property type="match status" value="1"/>
</dbReference>
<keyword evidence="4" id="KW-0406">Ion transport</keyword>
<proteinExistence type="inferred from homology"/>
<keyword evidence="3 10" id="KW-1134">Transmembrane beta strand</keyword>
<dbReference type="SUPFAM" id="SSF56935">
    <property type="entry name" value="Porins"/>
    <property type="match status" value="1"/>
</dbReference>
<dbReference type="GO" id="GO:0009279">
    <property type="term" value="C:cell outer membrane"/>
    <property type="evidence" value="ECO:0007669"/>
    <property type="project" value="UniProtKB-SubCell"/>
</dbReference>
<dbReference type="Pfam" id="PF13715">
    <property type="entry name" value="CarbopepD_reg_2"/>
    <property type="match status" value="1"/>
</dbReference>
<dbReference type="InterPro" id="IPR037066">
    <property type="entry name" value="Plug_dom_sf"/>
</dbReference>
<keyword evidence="6" id="KW-0408">Iron</keyword>
<dbReference type="SUPFAM" id="SSF49464">
    <property type="entry name" value="Carboxypeptidase regulatory domain-like"/>
    <property type="match status" value="1"/>
</dbReference>
<keyword evidence="7 11" id="KW-0798">TonB box</keyword>
<dbReference type="FunFam" id="2.60.40.1120:FF:000003">
    <property type="entry name" value="Outer membrane protein Omp121"/>
    <property type="match status" value="1"/>
</dbReference>
<keyword evidence="4" id="KW-0410">Iron transport</keyword>
<evidence type="ECO:0000256" key="11">
    <source>
        <dbReference type="RuleBase" id="RU003357"/>
    </source>
</evidence>
<evidence type="ECO:0000256" key="3">
    <source>
        <dbReference type="ARBA" id="ARBA00022452"/>
    </source>
</evidence>
<dbReference type="AlphaFoldDB" id="A0A6G7J4W9"/>
<dbReference type="InterPro" id="IPR023996">
    <property type="entry name" value="TonB-dep_OMP_SusC/RagA"/>
</dbReference>
<sequence>MEKKELFLPKVPIIRIMKIYLILVALTLAKLFASEANAQSISLEANNVRLKRILNEIERKSDYSFFYNNSIVDVYSKKTLKVENKTLDDVLNELFSESDIAFSFVRNQIILFPKNNPEIKDKIESLLSKHNVDKVPTALSPDRINELIRTNVQFTVNGKVTDDAGTPIPGVSILVQGTSKGTTTDFDGNYSIMADAGDVLMFSYIGFVTQEIEVTGEQTIDVTLKENVAALDEVVVVGYGTQKKSDLTGAVGAVDSETLLQAPVSNPLQGMRGKVAGVNVFLNSGSPTGSPRIVIRGVGTINSSTDPLYVVDGVVMDDIQFINPNDIERMEVLKDASSAAIYGARGANGVVLITTKRGSKDEKISIGYDGFLSVGSIRKKMDLLNAEEWLEVVRTGMENTPKYRPGDPAPVFTTNDPNLFDAQGNPLYDTDWQDEATRTAYSNNHQLSIQQGSEKSSIGVFLNYSHIEGIMLNNELDRISGKIAYDVTPKDWLKLGVNLLVNDVKDTEFEEGGGGQTPRRTMIEMPPIFPVKFPDGTWSNSQMISDAYNLESMSNPVHVLETQERFWERNQLFGNFYASFTIMPGLEFRTQYGFDKNIRNKKEYSPRDLVNISAPNGFARIFNEKSTYWQQENYLTYNKELGNHRINAMLGISWQERTYESSNIFAQGFSDDFFRYNNIGSASNPSAPESETNEWALNSYFLRAGYTFKDKYLLTLTGRVDGSSRFGEDNKYGFFPSIGAGWNISEEAFMENVTAINRLKLRGSYGITGNTEIDPYSSLATVSSGTVLLNGTRVSSSSVNRLSNPGLEWEKTSQFDIGLDLAAFDYRLRLEFDYYDKLTKDLLLDRPVPYTTGFTSVRDNIGSVSNKGIEAMVTAEIIRKADFGWETSFNMNYNKNRIESLGENDEDIEPGPFWVSGSQTILRVGESLSSFWGYERLGTWGTDEAAEAAEVGAVPGEAKRSAEKKILGKGLPDITGSFINTFRYKNFDFTADIQFVAGVEIMQQFYHSTEDRSGIANGLATILYDGWTESNQNTQVQEIRNQAYAGQNSQVDSRWVVDGSYIRGNLFSLGYNFNQQFLDIMGLNRLRVYASLENAFVIHSKDFQGYDPEATSWGGNQWGQNIFFFQYPKPRTFTIGCSLKF</sequence>
<evidence type="ECO:0000256" key="9">
    <source>
        <dbReference type="ARBA" id="ARBA00023237"/>
    </source>
</evidence>
<dbReference type="NCBIfam" id="TIGR04056">
    <property type="entry name" value="OMP_RagA_SusC"/>
    <property type="match status" value="1"/>
</dbReference>
<evidence type="ECO:0000256" key="6">
    <source>
        <dbReference type="ARBA" id="ARBA00023004"/>
    </source>
</evidence>
<dbReference type="Pfam" id="PF07715">
    <property type="entry name" value="Plug"/>
    <property type="match status" value="1"/>
</dbReference>
<protein>
    <submittedName>
        <fullName evidence="13">TonB-dependent receptor</fullName>
    </submittedName>
</protein>
<evidence type="ECO:0000256" key="5">
    <source>
        <dbReference type="ARBA" id="ARBA00022692"/>
    </source>
</evidence>
<reference evidence="13 14" key="1">
    <citation type="submission" date="2020-02" db="EMBL/GenBank/DDBJ databases">
        <title>Complete genome of Muricauda sp. 501str8.</title>
        <authorList>
            <person name="Dong B."/>
            <person name="Zhu S."/>
            <person name="Yang J."/>
            <person name="Chen J."/>
        </authorList>
    </citation>
    <scope>NUCLEOTIDE SEQUENCE [LARGE SCALE GENOMIC DNA]</scope>
    <source>
        <strain evidence="13 14">501str8</strain>
    </source>
</reference>
<dbReference type="PROSITE" id="PS52016">
    <property type="entry name" value="TONB_DEPENDENT_REC_3"/>
    <property type="match status" value="1"/>
</dbReference>
<evidence type="ECO:0000313" key="14">
    <source>
        <dbReference type="Proteomes" id="UP000502928"/>
    </source>
</evidence>
<dbReference type="InterPro" id="IPR008969">
    <property type="entry name" value="CarboxyPept-like_regulatory"/>
</dbReference>
<dbReference type="InterPro" id="IPR012910">
    <property type="entry name" value="Plug_dom"/>
</dbReference>
<dbReference type="EMBL" id="CP049616">
    <property type="protein sequence ID" value="QII45584.1"/>
    <property type="molecule type" value="Genomic_DNA"/>
</dbReference>
<dbReference type="InterPro" id="IPR039426">
    <property type="entry name" value="TonB-dep_rcpt-like"/>
</dbReference>
<dbReference type="Pfam" id="PF07660">
    <property type="entry name" value="STN"/>
    <property type="match status" value="1"/>
</dbReference>
<keyword evidence="2 10" id="KW-0813">Transport</keyword>
<dbReference type="FunFam" id="2.170.130.10:FF:000008">
    <property type="entry name" value="SusC/RagA family TonB-linked outer membrane protein"/>
    <property type="match status" value="1"/>
</dbReference>
<dbReference type="NCBIfam" id="TIGR04057">
    <property type="entry name" value="SusC_RagA_signa"/>
    <property type="match status" value="1"/>
</dbReference>
<organism evidence="13 14">
    <name type="scientific">Flagellimonas oceani</name>
    <dbReference type="NCBI Taxonomy" id="2698672"/>
    <lineage>
        <taxon>Bacteria</taxon>
        <taxon>Pseudomonadati</taxon>
        <taxon>Bacteroidota</taxon>
        <taxon>Flavobacteriia</taxon>
        <taxon>Flavobacteriales</taxon>
        <taxon>Flavobacteriaceae</taxon>
        <taxon>Flagellimonas</taxon>
    </lineage>
</organism>
<evidence type="ECO:0000256" key="4">
    <source>
        <dbReference type="ARBA" id="ARBA00022496"/>
    </source>
</evidence>
<dbReference type="Gene3D" id="2.170.130.10">
    <property type="entry name" value="TonB-dependent receptor, plug domain"/>
    <property type="match status" value="1"/>
</dbReference>
<keyword evidence="9 10" id="KW-0998">Cell outer membrane</keyword>
<dbReference type="InterPro" id="IPR036942">
    <property type="entry name" value="Beta-barrel_TonB_sf"/>
</dbReference>
<dbReference type="SMART" id="SM00965">
    <property type="entry name" value="STN"/>
    <property type="match status" value="1"/>
</dbReference>
<name>A0A6G7J4W9_9FLAO</name>
<feature type="domain" description="Secretin/TonB short N-terminal" evidence="12">
    <location>
        <begin position="63"/>
        <end position="114"/>
    </location>
</feature>
<dbReference type="Proteomes" id="UP000502928">
    <property type="component" value="Chromosome"/>
</dbReference>
<evidence type="ECO:0000256" key="8">
    <source>
        <dbReference type="ARBA" id="ARBA00023136"/>
    </source>
</evidence>
<dbReference type="InterPro" id="IPR023997">
    <property type="entry name" value="TonB-dep_OMP_SusC/RagA_CS"/>
</dbReference>
<dbReference type="Gene3D" id="2.40.170.20">
    <property type="entry name" value="TonB-dependent receptor, beta-barrel domain"/>
    <property type="match status" value="1"/>
</dbReference>
<evidence type="ECO:0000256" key="1">
    <source>
        <dbReference type="ARBA" id="ARBA00004571"/>
    </source>
</evidence>
<evidence type="ECO:0000256" key="7">
    <source>
        <dbReference type="ARBA" id="ARBA00023077"/>
    </source>
</evidence>
<dbReference type="InterPro" id="IPR000531">
    <property type="entry name" value="Beta-barrel_TonB"/>
</dbReference>
<keyword evidence="8 10" id="KW-0472">Membrane</keyword>
<evidence type="ECO:0000313" key="13">
    <source>
        <dbReference type="EMBL" id="QII45584.1"/>
    </source>
</evidence>
<evidence type="ECO:0000259" key="12">
    <source>
        <dbReference type="SMART" id="SM00965"/>
    </source>
</evidence>
<keyword evidence="5 10" id="KW-0812">Transmembrane</keyword>
<keyword evidence="14" id="KW-1185">Reference proteome</keyword>
<evidence type="ECO:0000256" key="10">
    <source>
        <dbReference type="PROSITE-ProRule" id="PRU01360"/>
    </source>
</evidence>
<dbReference type="KEGG" id="mut:GVT53_13160"/>
<evidence type="ECO:0000256" key="2">
    <source>
        <dbReference type="ARBA" id="ARBA00022448"/>
    </source>
</evidence>
<dbReference type="Pfam" id="PF00593">
    <property type="entry name" value="TonB_dep_Rec_b-barrel"/>
    <property type="match status" value="1"/>
</dbReference>
<comment type="subcellular location">
    <subcellularLocation>
        <location evidence="1 10">Cell outer membrane</location>
        <topology evidence="1 10">Multi-pass membrane protein</topology>
    </subcellularLocation>
</comment>